<feature type="transmembrane region" description="Helical" evidence="2">
    <location>
        <begin position="295"/>
        <end position="319"/>
    </location>
</feature>
<evidence type="ECO:0000256" key="1">
    <source>
        <dbReference type="PROSITE-ProRule" id="PRU00206"/>
    </source>
</evidence>
<dbReference type="Proteomes" id="UP000287033">
    <property type="component" value="Unassembled WGS sequence"/>
</dbReference>
<dbReference type="PROSITE" id="PS50050">
    <property type="entry name" value="TNFR_NGFR_2"/>
    <property type="match status" value="1"/>
</dbReference>
<evidence type="ECO:0000259" key="4">
    <source>
        <dbReference type="PROSITE" id="PS50050"/>
    </source>
</evidence>
<feature type="domain" description="TNFR-Cys" evidence="4">
    <location>
        <begin position="182"/>
        <end position="230"/>
    </location>
</feature>
<dbReference type="Pfam" id="PF07699">
    <property type="entry name" value="Ephrin_rec_like"/>
    <property type="match status" value="1"/>
</dbReference>
<keyword evidence="2" id="KW-0812">Transmembrane</keyword>
<dbReference type="InterPro" id="IPR009030">
    <property type="entry name" value="Growth_fac_rcpt_cys_sf"/>
</dbReference>
<protein>
    <recommendedName>
        <fullName evidence="4">TNFR-Cys domain-containing protein</fullName>
    </recommendedName>
</protein>
<feature type="signal peptide" evidence="3">
    <location>
        <begin position="1"/>
        <end position="22"/>
    </location>
</feature>
<evidence type="ECO:0000256" key="3">
    <source>
        <dbReference type="SAM" id="SignalP"/>
    </source>
</evidence>
<sequence>MRDSELTYSLLAVVSSLGLVLGQVSTPSVGPMAALASPRVTDSLNGFNVTTSLTQRIVNTSTDVPGTVTSGISNCTALNTSNCAVCSAGYFSNNGSLNCSCCSDGFCLAPEDCLSCPQGYYQSRAGQMTCLPCSKGTYTNSTGSTECQSCESGFYANETGSKLCRPCLPGYFSEMNATGCESCSRGLFCNATQCDKCTKCPGGEEALTTAATECTPCRPGMYKQPEDLLCKMCKTGYYQTMVGQESCDLCPEQHYCPSPDVAPIQCPVDAFCPPGSTAPQYCMETFFRKSGDHCVLTPLTIFLLVFLSLIILLITVIIISRRKKKVRQVDPVRSPLLRKEPFSGQEPHLPYGITWDREPVYAGW</sequence>
<keyword evidence="6" id="KW-1185">Reference proteome</keyword>
<dbReference type="PANTHER" id="PTHR46967:SF1">
    <property type="entry name" value="KERATIN-ASSOCIATED PROTEIN 16-1-LIKE"/>
    <property type="match status" value="1"/>
</dbReference>
<dbReference type="EMBL" id="BEZZ01000515">
    <property type="protein sequence ID" value="GCC33425.1"/>
    <property type="molecule type" value="Genomic_DNA"/>
</dbReference>
<keyword evidence="2" id="KW-0472">Membrane</keyword>
<evidence type="ECO:0000313" key="6">
    <source>
        <dbReference type="Proteomes" id="UP000287033"/>
    </source>
</evidence>
<dbReference type="Gene3D" id="2.10.50.10">
    <property type="entry name" value="Tumor Necrosis Factor Receptor, subunit A, domain 2"/>
    <property type="match status" value="2"/>
</dbReference>
<feature type="chain" id="PRO_5019565950" description="TNFR-Cys domain-containing protein" evidence="3">
    <location>
        <begin position="23"/>
        <end position="364"/>
    </location>
</feature>
<dbReference type="SMART" id="SM01411">
    <property type="entry name" value="Ephrin_rec_like"/>
    <property type="match status" value="3"/>
</dbReference>
<dbReference type="AlphaFoldDB" id="A0A401SSP9"/>
<dbReference type="InterPro" id="IPR011641">
    <property type="entry name" value="Tyr-kin_ephrin_A/B_rcpt-like"/>
</dbReference>
<comment type="caution">
    <text evidence="1">Lacks conserved residue(s) required for the propagation of feature annotation.</text>
</comment>
<keyword evidence="3" id="KW-0732">Signal</keyword>
<dbReference type="OrthoDB" id="439917at2759"/>
<reference evidence="5 6" key="1">
    <citation type="journal article" date="2018" name="Nat. Ecol. Evol.">
        <title>Shark genomes provide insights into elasmobranch evolution and the origin of vertebrates.</title>
        <authorList>
            <person name="Hara Y"/>
            <person name="Yamaguchi K"/>
            <person name="Onimaru K"/>
            <person name="Kadota M"/>
            <person name="Koyanagi M"/>
            <person name="Keeley SD"/>
            <person name="Tatsumi K"/>
            <person name="Tanaka K"/>
            <person name="Motone F"/>
            <person name="Kageyama Y"/>
            <person name="Nozu R"/>
            <person name="Adachi N"/>
            <person name="Nishimura O"/>
            <person name="Nakagawa R"/>
            <person name="Tanegashima C"/>
            <person name="Kiyatake I"/>
            <person name="Matsumoto R"/>
            <person name="Murakumo K"/>
            <person name="Nishida K"/>
            <person name="Terakita A"/>
            <person name="Kuratani S"/>
            <person name="Sato K"/>
            <person name="Hyodo S Kuraku.S."/>
        </authorList>
    </citation>
    <scope>NUCLEOTIDE SEQUENCE [LARGE SCALE GENOMIC DNA]</scope>
</reference>
<gene>
    <name evidence="5" type="ORF">chiPu_0011894</name>
</gene>
<feature type="repeat" description="TNFR-Cys" evidence="1">
    <location>
        <begin position="182"/>
        <end position="230"/>
    </location>
</feature>
<evidence type="ECO:0000256" key="2">
    <source>
        <dbReference type="SAM" id="Phobius"/>
    </source>
</evidence>
<dbReference type="PANTHER" id="PTHR46967">
    <property type="entry name" value="INSULIN-LIKE GROWTH FACTOR BINDING PROTEIN,N-TERMINAL"/>
    <property type="match status" value="1"/>
</dbReference>
<organism evidence="5 6">
    <name type="scientific">Chiloscyllium punctatum</name>
    <name type="common">Brownbanded bambooshark</name>
    <name type="synonym">Hemiscyllium punctatum</name>
    <dbReference type="NCBI Taxonomy" id="137246"/>
    <lineage>
        <taxon>Eukaryota</taxon>
        <taxon>Metazoa</taxon>
        <taxon>Chordata</taxon>
        <taxon>Craniata</taxon>
        <taxon>Vertebrata</taxon>
        <taxon>Chondrichthyes</taxon>
        <taxon>Elasmobranchii</taxon>
        <taxon>Galeomorphii</taxon>
        <taxon>Galeoidea</taxon>
        <taxon>Orectolobiformes</taxon>
        <taxon>Hemiscylliidae</taxon>
        <taxon>Chiloscyllium</taxon>
    </lineage>
</organism>
<dbReference type="SUPFAM" id="SSF57184">
    <property type="entry name" value="Growth factor receptor domain"/>
    <property type="match status" value="2"/>
</dbReference>
<accession>A0A401SSP9</accession>
<dbReference type="InterPro" id="IPR001368">
    <property type="entry name" value="TNFR/NGFR_Cys_rich_reg"/>
</dbReference>
<proteinExistence type="predicted"/>
<comment type="caution">
    <text evidence="5">The sequence shown here is derived from an EMBL/GenBank/DDBJ whole genome shotgun (WGS) entry which is preliminary data.</text>
</comment>
<keyword evidence="2" id="KW-1133">Transmembrane helix</keyword>
<dbReference type="STRING" id="137246.A0A401SSP9"/>
<name>A0A401SSP9_CHIPU</name>
<dbReference type="OMA" id="CDAEPVY"/>
<evidence type="ECO:0000313" key="5">
    <source>
        <dbReference type="EMBL" id="GCC33425.1"/>
    </source>
</evidence>